<sequence length="433" mass="50147">MITTTTTSDILNSELELMRGRYVAEEIFNELGDEILNPPKEIPQSFWKKIKNYFKKQISDILDYLDTLICKLGLKKKLSLKEKVILGIQHGLTAELVNSSNTVKVGFNYPDPVIAARIVNSAVSVYIKHQMNIHMTTNALNFFVNQTNKFKKNLEVSEKSLKEFQEHWNISSIEEQKSHLLHLNSDLRSEKDNTEIELTRLNSKVEGMKNLLHERSLGFSTFDISKPDQVVDTIKLKLMDLKLKKIDMSLKYFDDNLYITSIDDSIKDLERELRKEEARSAYLIDIDSLKAKKEKINNILSRSDEELRKINQLDYELRVLTRKVSENEDFYNTYLKKAEDARILLAMDTANITDVKIIEPAYPPILPKRLISFIPQKIFILIMSFFIGILLSVSIISLMEVFDQSFKSVEDVEEYLNLKVLGTISENKHLNKL</sequence>
<protein>
    <recommendedName>
        <fullName evidence="5">Tyrosine kinase G-rich domain-containing protein</fullName>
    </recommendedName>
</protein>
<evidence type="ECO:0000256" key="1">
    <source>
        <dbReference type="SAM" id="Coils"/>
    </source>
</evidence>
<keyword evidence="2" id="KW-0472">Membrane</keyword>
<evidence type="ECO:0000313" key="4">
    <source>
        <dbReference type="Proteomes" id="UP000218542"/>
    </source>
</evidence>
<dbReference type="Proteomes" id="UP000218542">
    <property type="component" value="Unassembled WGS sequence"/>
</dbReference>
<comment type="caution">
    <text evidence="3">The sequence shown here is derived from an EMBL/GenBank/DDBJ whole genome shotgun (WGS) entry which is preliminary data.</text>
</comment>
<proteinExistence type="predicted"/>
<keyword evidence="2" id="KW-1133">Transmembrane helix</keyword>
<dbReference type="InterPro" id="IPR050445">
    <property type="entry name" value="Bact_polysacc_biosynth/exp"/>
</dbReference>
<dbReference type="AlphaFoldDB" id="A0A286TTG7"/>
<feature type="transmembrane region" description="Helical" evidence="2">
    <location>
        <begin position="378"/>
        <end position="398"/>
    </location>
</feature>
<keyword evidence="4" id="KW-1185">Reference proteome</keyword>
<accession>A0A286TTG7</accession>
<dbReference type="PANTHER" id="PTHR32309">
    <property type="entry name" value="TYROSINE-PROTEIN KINASE"/>
    <property type="match status" value="1"/>
</dbReference>
<dbReference type="PANTHER" id="PTHR32309:SF13">
    <property type="entry name" value="FERRIC ENTEROBACTIN TRANSPORT PROTEIN FEPE"/>
    <property type="match status" value="1"/>
</dbReference>
<keyword evidence="1" id="KW-0175">Coiled coil</keyword>
<dbReference type="GO" id="GO:0004713">
    <property type="term" value="F:protein tyrosine kinase activity"/>
    <property type="evidence" value="ECO:0007669"/>
    <property type="project" value="TreeGrafter"/>
</dbReference>
<dbReference type="RefSeq" id="WP_162532083.1">
    <property type="nucleotide sequence ID" value="NZ_BAOS01000001.1"/>
</dbReference>
<dbReference type="GO" id="GO:0005886">
    <property type="term" value="C:plasma membrane"/>
    <property type="evidence" value="ECO:0007669"/>
    <property type="project" value="TreeGrafter"/>
</dbReference>
<feature type="coiled-coil region" evidence="1">
    <location>
        <begin position="184"/>
        <end position="211"/>
    </location>
</feature>
<organism evidence="3 4">
    <name type="scientific">Candidatus Scalindua japonica</name>
    <dbReference type="NCBI Taxonomy" id="1284222"/>
    <lineage>
        <taxon>Bacteria</taxon>
        <taxon>Pseudomonadati</taxon>
        <taxon>Planctomycetota</taxon>
        <taxon>Candidatus Brocadiia</taxon>
        <taxon>Candidatus Brocadiales</taxon>
        <taxon>Candidatus Scalinduaceae</taxon>
        <taxon>Candidatus Scalindua</taxon>
    </lineage>
</organism>
<dbReference type="EMBL" id="BAOS01000001">
    <property type="protein sequence ID" value="GAX59180.1"/>
    <property type="molecule type" value="Genomic_DNA"/>
</dbReference>
<feature type="coiled-coil region" evidence="1">
    <location>
        <begin position="259"/>
        <end position="306"/>
    </location>
</feature>
<evidence type="ECO:0008006" key="5">
    <source>
        <dbReference type="Google" id="ProtNLM"/>
    </source>
</evidence>
<evidence type="ECO:0000313" key="3">
    <source>
        <dbReference type="EMBL" id="GAX59180.1"/>
    </source>
</evidence>
<gene>
    <name evidence="3" type="ORF">SCALIN_C01_0111</name>
</gene>
<evidence type="ECO:0000256" key="2">
    <source>
        <dbReference type="SAM" id="Phobius"/>
    </source>
</evidence>
<reference evidence="4" key="1">
    <citation type="journal article" date="2017" name="Environ. Microbiol. Rep.">
        <title>Genetic Diversity of Marine Anaerobic Ammonium-Oxidizing Bacteria as Revealed by Genomic and Proteomic Analyses of 'Candidatus Scalindua japonica'.</title>
        <authorList>
            <person name="Oshiki M."/>
            <person name="Mizuto K."/>
            <person name="Kimura Z."/>
            <person name="Kindaichi T."/>
            <person name="Satoh H."/>
            <person name="Okabe S."/>
        </authorList>
    </citation>
    <scope>NUCLEOTIDE SEQUENCE [LARGE SCALE GENOMIC DNA]</scope>
    <source>
        <strain evidence="4">husup-a2</strain>
    </source>
</reference>
<name>A0A286TTG7_9BACT</name>
<keyword evidence="2" id="KW-0812">Transmembrane</keyword>